<dbReference type="Gene3D" id="3.40.50.1010">
    <property type="entry name" value="5'-nuclease"/>
    <property type="match status" value="1"/>
</dbReference>
<name>A0AAV1K9M2_9NEOP</name>
<dbReference type="Proteomes" id="UP001314205">
    <property type="component" value="Unassembled WGS sequence"/>
</dbReference>
<protein>
    <recommendedName>
        <fullName evidence="3">Tesmin/TSO1-like CXC domain-containing protein</fullName>
    </recommendedName>
</protein>
<organism evidence="1 2">
    <name type="scientific">Parnassius mnemosyne</name>
    <name type="common">clouded apollo</name>
    <dbReference type="NCBI Taxonomy" id="213953"/>
    <lineage>
        <taxon>Eukaryota</taxon>
        <taxon>Metazoa</taxon>
        <taxon>Ecdysozoa</taxon>
        <taxon>Arthropoda</taxon>
        <taxon>Hexapoda</taxon>
        <taxon>Insecta</taxon>
        <taxon>Pterygota</taxon>
        <taxon>Neoptera</taxon>
        <taxon>Endopterygota</taxon>
        <taxon>Lepidoptera</taxon>
        <taxon>Glossata</taxon>
        <taxon>Ditrysia</taxon>
        <taxon>Papilionoidea</taxon>
        <taxon>Papilionidae</taxon>
        <taxon>Parnassiinae</taxon>
        <taxon>Parnassini</taxon>
        <taxon>Parnassius</taxon>
        <taxon>Driopa</taxon>
    </lineage>
</organism>
<evidence type="ECO:0008006" key="3">
    <source>
        <dbReference type="Google" id="ProtNLM"/>
    </source>
</evidence>
<evidence type="ECO:0000313" key="1">
    <source>
        <dbReference type="EMBL" id="CAK1578617.1"/>
    </source>
</evidence>
<accession>A0AAV1K9M2</accession>
<keyword evidence="2" id="KW-1185">Reference proteome</keyword>
<evidence type="ECO:0000313" key="2">
    <source>
        <dbReference type="Proteomes" id="UP001314205"/>
    </source>
</evidence>
<dbReference type="PANTHER" id="PTHR46704:SF1">
    <property type="entry name" value="TELOMERE LENGTH REGULATION PROTEIN TEL2 HOMOLOG"/>
    <property type="match status" value="1"/>
</dbReference>
<proteinExistence type="predicted"/>
<sequence>MSEKCLICDNVVEMDLCKVGSKGISGIIKASALRKDGKETCLRNKMSGVVHNTCRRQYVRSDSIKRFLREQALSEQPSTSRGVSSLRSGQSQFDFKTKCFFCTEEHDEEAERKKPYSKRRTIIKVRTTTFHNSVLLRGQERNDEWGNDVVRRICTVGDLHAVDAIYHVDCYKKFTLATLPSKRKAGRPIDEGISEAMNEIYDYIEKNDNCQFSMDDLLGQITGEPPTVKTIKARMKEKYGDQIVFSTTRTKQTVVCFHATGEKILNDAWYTSRCTNEQAENERIVRKAAEIILKDIESMAYDNSAYFPLTSFCREAEELIPQTLAVFTDCLAKKKRSQETVKKKMTTIAHTLIAAIRPRCFISPILSSIALLIYRKYGSKNLVDLLSKLGLSASYYEAQRLELSTIHHTEEPIPIGTFIQFVFDNADFNVSTLDGRNTFHSMGGIKCITPANTLHASTNVKRLNSAPPQEEVGKLGVLEVHTLEGRGANALQQMIIEDLSFLKPIPSDIFTPTIQDLLWMSGKWLQEVEPTLEVPNIPEWKGFMQLTSKLINKETTSVTFLPFINSPPNEYSTIRTALQYALKKSQEVGVTVCFVTFDQPLYLKAREISFGSIMVRLGGFHLLMSFLGCIGHTMAGSGLKDVLCQIFAPNSVDKMLTGHAYSRAVRGHLLVQLVLAHIILDGANVSEEEKKDISTMLINMEEFTPDKVKENASLMSTLKKFQYHLETLKENGPTAALWVQYFNMVTLMKKYINFERCGDWDGHLACVQQIIPFFHASGHFQYAKCAHIYVQDMMQLKNSHPQTYKEFAEKGFFTINRTGTPWAGVWSDMVIEQTLMRSMKSSGGLTRGRGITDSVLAKWVCGSPGCTAICTSLEEFAEVVFASGEQHVDFRQSRQQRDSRDRAKIREWFSEHPPFPKLNSLISLSTGVLGNSKVNCHQALDIGTKTMQNFIGRRFSDMKQSKKNVVLSLASMSSSIKINGETVTVNPLTIFQRTVIAKKNDEDVADLLTYELTPFPMSLFHEGVMRKGKKSSLYDVLPVENNAALDLNQTTNVVDGGFLLHRMKWKPSSSVSSICHQYITYVQKHYGTNCMVVFDGYSDVNSTKRAEQKRRGLTRTSVDINCNENTIITVQQEHFLANENNKTRLIQFLTEKMTAAGIETTVATGDADGTIVSCGLDKAAVHPTVVIVGEDVDLIVLLMGLAPPNINVFFMKPGRGKVETKLFSVRQLQQLEFAKSILLLHSFSGCDTTSAIHGKSKVGIAKLFMAKPDLTQNISDIFSGLSTSPESIEQAGEKLFLAIYQAPVQEQNLNKYRYSAFLRASMKPKSDLATLPPTRGASKQHSLRVYLQIQQWLGNPLPPTQWGWARGDDGILKPVTTNDPVAPESILNTIFCRCTTGCGVRCGCRKAGIACSRVCGVCSGSCTNGAPIENTVDDDVDDDILYLEDN</sequence>
<dbReference type="EMBL" id="CAVLGL010000001">
    <property type="protein sequence ID" value="CAK1578617.1"/>
    <property type="molecule type" value="Genomic_DNA"/>
</dbReference>
<comment type="caution">
    <text evidence="1">The sequence shown here is derived from an EMBL/GenBank/DDBJ whole genome shotgun (WGS) entry which is preliminary data.</text>
</comment>
<reference evidence="1 2" key="1">
    <citation type="submission" date="2023-11" db="EMBL/GenBank/DDBJ databases">
        <authorList>
            <person name="Hedman E."/>
            <person name="Englund M."/>
            <person name="Stromberg M."/>
            <person name="Nyberg Akerstrom W."/>
            <person name="Nylinder S."/>
            <person name="Jareborg N."/>
            <person name="Kallberg Y."/>
            <person name="Kronander E."/>
        </authorList>
    </citation>
    <scope>NUCLEOTIDE SEQUENCE [LARGE SCALE GENOMIC DNA]</scope>
</reference>
<gene>
    <name evidence="1" type="ORF">PARMNEM_LOCUS673</name>
</gene>
<dbReference type="PANTHER" id="PTHR46704">
    <property type="entry name" value="CXC DOMAIN-CONTAINING PROTEIN-RELATED"/>
    <property type="match status" value="1"/>
</dbReference>